<keyword evidence="1" id="KW-1133">Transmembrane helix</keyword>
<feature type="transmembrane region" description="Helical" evidence="1">
    <location>
        <begin position="172"/>
        <end position="192"/>
    </location>
</feature>
<proteinExistence type="predicted"/>
<evidence type="ECO:0000313" key="3">
    <source>
        <dbReference type="Proteomes" id="UP000655410"/>
    </source>
</evidence>
<protein>
    <recommendedName>
        <fullName evidence="4">Zinc ribbon domain-containing protein</fullName>
    </recommendedName>
</protein>
<accession>A0ABQ2NEG7</accession>
<keyword evidence="1" id="KW-0812">Transmembrane</keyword>
<evidence type="ECO:0000313" key="2">
    <source>
        <dbReference type="EMBL" id="GGO91974.1"/>
    </source>
</evidence>
<dbReference type="RefSeq" id="WP_188784561.1">
    <property type="nucleotide sequence ID" value="NZ_BMNI01000007.1"/>
</dbReference>
<gene>
    <name evidence="2" type="ORF">GCM10011584_27320</name>
</gene>
<name>A0ABQ2NEG7_9ACTN</name>
<dbReference type="Proteomes" id="UP000655410">
    <property type="component" value="Unassembled WGS sequence"/>
</dbReference>
<comment type="caution">
    <text evidence="2">The sequence shown here is derived from an EMBL/GenBank/DDBJ whole genome shotgun (WGS) entry which is preliminary data.</text>
</comment>
<evidence type="ECO:0000256" key="1">
    <source>
        <dbReference type="SAM" id="Phobius"/>
    </source>
</evidence>
<sequence>MDEKRCEWCGTLSPAEAEKCTLCRIPFSAPVPPPQDWSHLTGNIPVITAPLLETPAAAAAPSVPEDVEHTAPAPAPVVPQQVQRDAAVPQPVQVAAGFAAPTVPASSEVVPSVGEMATDAVRPESLEPHVPGWRAPDDPTLRVFADRLEERERRPLAGNGTNRRGRRRRRQFARLLVWLVALGLIAAFVILAPGRLPSF</sequence>
<organism evidence="2 3">
    <name type="scientific">Nocardioides phosphati</name>
    <dbReference type="NCBI Taxonomy" id="1867775"/>
    <lineage>
        <taxon>Bacteria</taxon>
        <taxon>Bacillati</taxon>
        <taxon>Actinomycetota</taxon>
        <taxon>Actinomycetes</taxon>
        <taxon>Propionibacteriales</taxon>
        <taxon>Nocardioidaceae</taxon>
        <taxon>Nocardioides</taxon>
    </lineage>
</organism>
<dbReference type="EMBL" id="BMNI01000007">
    <property type="protein sequence ID" value="GGO91974.1"/>
    <property type="molecule type" value="Genomic_DNA"/>
</dbReference>
<keyword evidence="3" id="KW-1185">Reference proteome</keyword>
<evidence type="ECO:0008006" key="4">
    <source>
        <dbReference type="Google" id="ProtNLM"/>
    </source>
</evidence>
<reference evidence="3" key="1">
    <citation type="journal article" date="2019" name="Int. J. Syst. Evol. Microbiol.">
        <title>The Global Catalogue of Microorganisms (GCM) 10K type strain sequencing project: providing services to taxonomists for standard genome sequencing and annotation.</title>
        <authorList>
            <consortium name="The Broad Institute Genomics Platform"/>
            <consortium name="The Broad Institute Genome Sequencing Center for Infectious Disease"/>
            <person name="Wu L."/>
            <person name="Ma J."/>
        </authorList>
    </citation>
    <scope>NUCLEOTIDE SEQUENCE [LARGE SCALE GENOMIC DNA]</scope>
    <source>
        <strain evidence="3">CGMCC 4.7371</strain>
    </source>
</reference>
<keyword evidence="1" id="KW-0472">Membrane</keyword>